<dbReference type="Gene3D" id="3.30.70.20">
    <property type="match status" value="1"/>
</dbReference>
<evidence type="ECO:0000256" key="3">
    <source>
        <dbReference type="ARBA" id="ARBA00023014"/>
    </source>
</evidence>
<accession>A0A0S8GCY4</accession>
<evidence type="ECO:0000313" key="6">
    <source>
        <dbReference type="Proteomes" id="UP000051096"/>
    </source>
</evidence>
<dbReference type="GO" id="GO:0046872">
    <property type="term" value="F:metal ion binding"/>
    <property type="evidence" value="ECO:0007669"/>
    <property type="project" value="UniProtKB-KW"/>
</dbReference>
<dbReference type="AlphaFoldDB" id="A0A0S8GCY4"/>
<feature type="domain" description="4Fe-4S ferredoxin-type" evidence="4">
    <location>
        <begin position="59"/>
        <end position="84"/>
    </location>
</feature>
<dbReference type="SUPFAM" id="SSF54862">
    <property type="entry name" value="4Fe-4S ferredoxins"/>
    <property type="match status" value="1"/>
</dbReference>
<dbReference type="SUPFAM" id="SSF52540">
    <property type="entry name" value="P-loop containing nucleoside triphosphate hydrolases"/>
    <property type="match status" value="1"/>
</dbReference>
<dbReference type="CDD" id="cd03110">
    <property type="entry name" value="SIMIBI_bact_arch"/>
    <property type="match status" value="1"/>
</dbReference>
<dbReference type="PROSITE" id="PS00198">
    <property type="entry name" value="4FE4S_FER_1"/>
    <property type="match status" value="1"/>
</dbReference>
<keyword evidence="3" id="KW-0411">Iron-sulfur</keyword>
<feature type="domain" description="4Fe-4S ferredoxin-type" evidence="4">
    <location>
        <begin position="85"/>
        <end position="114"/>
    </location>
</feature>
<name>A0A0S8GCY4_UNCW3</name>
<dbReference type="Proteomes" id="UP000051096">
    <property type="component" value="Unassembled WGS sequence"/>
</dbReference>
<dbReference type="InterPro" id="IPR002586">
    <property type="entry name" value="CobQ/CobB/MinD/ParA_Nub-bd_dom"/>
</dbReference>
<dbReference type="PANTHER" id="PTHR43534">
    <property type="entry name" value="MIND SUPERFAMILY P-LOOP ATPASE CONTAINING AN INSERTED FERREDOXIN DOMAIN"/>
    <property type="match status" value="1"/>
</dbReference>
<keyword evidence="1" id="KW-0479">Metal-binding</keyword>
<dbReference type="EMBL" id="LJUO01000105">
    <property type="protein sequence ID" value="KPK69995.1"/>
    <property type="molecule type" value="Genomic_DNA"/>
</dbReference>
<dbReference type="InterPro" id="IPR017900">
    <property type="entry name" value="4Fe4S_Fe_S_CS"/>
</dbReference>
<dbReference type="InterPro" id="IPR017896">
    <property type="entry name" value="4Fe4S_Fe-S-bd"/>
</dbReference>
<dbReference type="GO" id="GO:0051536">
    <property type="term" value="F:iron-sulfur cluster binding"/>
    <property type="evidence" value="ECO:0007669"/>
    <property type="project" value="UniProtKB-KW"/>
</dbReference>
<evidence type="ECO:0000313" key="5">
    <source>
        <dbReference type="EMBL" id="KPK69995.1"/>
    </source>
</evidence>
<dbReference type="Pfam" id="PF01656">
    <property type="entry name" value="CbiA"/>
    <property type="match status" value="1"/>
</dbReference>
<dbReference type="PATRIC" id="fig|1703780.3.peg.1035"/>
<protein>
    <submittedName>
        <fullName evidence="5">(4Fe-4S)-binding protein</fullName>
    </submittedName>
</protein>
<evidence type="ECO:0000259" key="4">
    <source>
        <dbReference type="PROSITE" id="PS51379"/>
    </source>
</evidence>
<gene>
    <name evidence="5" type="ORF">AMJ87_09590</name>
</gene>
<evidence type="ECO:0000256" key="1">
    <source>
        <dbReference type="ARBA" id="ARBA00022723"/>
    </source>
</evidence>
<sequence length="283" mass="30290">MKHIAIISGKGGTGKTIIAASFAALGRNVCLVDCDVDAADLHLLLKPEVQESHEFKSGHTAVIDKNLCTQCGECTAVCRFNAISEVFTVDPISCEGCGVCSHVCPAEAIAMRENVSGEWFVSQTKYGPFVHARLGIAEENSGKLVTKIKQVAAEHAERQKCTCVIVDGPPGIGCPVIASLTGVDVAVIVTEPTLSGIHDMERVAGVARHFSIPTKVVINKCDINQENSDAIATLCEKENIEVVARIPFSKNVVESMVNGVPVVEFCHDDVTQELIALWKKLNP</sequence>
<dbReference type="InterPro" id="IPR027417">
    <property type="entry name" value="P-loop_NTPase"/>
</dbReference>
<proteinExistence type="predicted"/>
<dbReference type="PROSITE" id="PS51379">
    <property type="entry name" value="4FE4S_FER_2"/>
    <property type="match status" value="2"/>
</dbReference>
<dbReference type="Gene3D" id="3.40.50.300">
    <property type="entry name" value="P-loop containing nucleotide triphosphate hydrolases"/>
    <property type="match status" value="1"/>
</dbReference>
<reference evidence="5 6" key="1">
    <citation type="journal article" date="2015" name="Microbiome">
        <title>Genomic resolution of linkages in carbon, nitrogen, and sulfur cycling among widespread estuary sediment bacteria.</title>
        <authorList>
            <person name="Baker B.J."/>
            <person name="Lazar C.S."/>
            <person name="Teske A.P."/>
            <person name="Dick G.J."/>
        </authorList>
    </citation>
    <scope>NUCLEOTIDE SEQUENCE [LARGE SCALE GENOMIC DNA]</scope>
    <source>
        <strain evidence="5">SM23_60</strain>
    </source>
</reference>
<comment type="caution">
    <text evidence="5">The sequence shown here is derived from an EMBL/GenBank/DDBJ whole genome shotgun (WGS) entry which is preliminary data.</text>
</comment>
<organism evidence="5 6">
    <name type="scientific">candidate division WOR_3 bacterium SM23_60</name>
    <dbReference type="NCBI Taxonomy" id="1703780"/>
    <lineage>
        <taxon>Bacteria</taxon>
        <taxon>Bacteria division WOR-3</taxon>
    </lineage>
</organism>
<keyword evidence="2" id="KW-0408">Iron</keyword>
<dbReference type="PANTHER" id="PTHR43534:SF1">
    <property type="entry name" value="4FE-4S CLUSTER CONTAINING PARA FAMILY ATPASE PROTEIN"/>
    <property type="match status" value="1"/>
</dbReference>
<evidence type="ECO:0000256" key="2">
    <source>
        <dbReference type="ARBA" id="ARBA00023004"/>
    </source>
</evidence>
<dbReference type="Pfam" id="PF00037">
    <property type="entry name" value="Fer4"/>
    <property type="match status" value="2"/>
</dbReference>